<dbReference type="AlphaFoldDB" id="A0A0M9FTC0"/>
<dbReference type="RefSeq" id="XP_015654099.1">
    <property type="nucleotide sequence ID" value="XM_015807150.1"/>
</dbReference>
<dbReference type="VEuPathDB" id="TriTrypDB:LpyrH10_23_0120"/>
<gene>
    <name evidence="2" type="ORF">ABB37_08227</name>
</gene>
<sequence length="661" mass="68149">MKRLSFDAHRVGAGSRSPPPSLRRPTTSAPLPSGDAVFSSPPSRRVRGDAMNIHSSHVTSSSSSGRYGVSAPAPPSLAVSPRVETTTTPTTSAAAAPPTQLRLRSKSATQRRTAVATPGAGHSGRDGAGGHSARAEPPRPNPRGRRGENVGDVSAVPTQEGAAQHMRARKVDGGAPSARRAATSAASPTPAIAVAPSTNSSAGLTNYQALQRVRMMVVAPTTTSASEAAVRGRNTSSSGNSPGHVSAAVHAREGEVTSPLTSPTVACTPPRGRTHISNSCPLPPMLNQARTPVSLSSCEASSSSNPSRSLCFVPLLRTPSATPERGAESPAMQHRVPPLIKFTPPSQPLLSSPVESFSPPTPPIVAHSQQHQNLRGAAPSNWSSSTLTDSAVTPHGGDCLTWTPSGSLSDDLSTQPSQQPQQQQHAFSQVMASAKEERRPRSLPSHGRFSTSEGRPLLTAERQFPPLLAPQSHTVVVPAQSVLPGSPSTPVSSSPAGSPTEMGGGAAAMRPPLARDAAVASAGTYPIHAPAALLLPPPQPILHKPTAVRRASPPVAAARDQHAAATASPNPLRPPRANAIASHLVSTSTDRRPLIGASAGSNTAAATAASTSTVRTGTKSPAGTLSTEAAKKAMKDRRRRELYAWNEQLRLKNEAGVQDAV</sequence>
<proteinExistence type="predicted"/>
<evidence type="ECO:0000256" key="1">
    <source>
        <dbReference type="SAM" id="MobiDB-lite"/>
    </source>
</evidence>
<feature type="region of interest" description="Disordered" evidence="1">
    <location>
        <begin position="597"/>
        <end position="631"/>
    </location>
</feature>
<dbReference type="RefSeq" id="XP_015654101.1">
    <property type="nucleotide sequence ID" value="XM_015807152.1"/>
</dbReference>
<feature type="compositionally biased region" description="Low complexity" evidence="1">
    <location>
        <begin position="407"/>
        <end position="424"/>
    </location>
</feature>
<dbReference type="OMA" id="CMAPASQ"/>
<name>A0A0M9FTC0_LEPPY</name>
<feature type="region of interest" description="Disordered" evidence="1">
    <location>
        <begin position="226"/>
        <end position="245"/>
    </location>
</feature>
<feature type="compositionally biased region" description="Low complexity" evidence="1">
    <location>
        <begin position="175"/>
        <end position="185"/>
    </location>
</feature>
<dbReference type="EMBL" id="LGTL01000023">
    <property type="protein sequence ID" value="KPA75661.1"/>
    <property type="molecule type" value="Genomic_DNA"/>
</dbReference>
<feature type="region of interest" description="Disordered" evidence="1">
    <location>
        <begin position="480"/>
        <end position="508"/>
    </location>
</feature>
<keyword evidence="3" id="KW-1185">Reference proteome</keyword>
<dbReference type="EMBL" id="LGTL01000023">
    <property type="protein sequence ID" value="KPA75662.1"/>
    <property type="molecule type" value="Genomic_DNA"/>
</dbReference>
<organism evidence="2 3">
    <name type="scientific">Leptomonas pyrrhocoris</name>
    <name type="common">Firebug parasite</name>
    <dbReference type="NCBI Taxonomy" id="157538"/>
    <lineage>
        <taxon>Eukaryota</taxon>
        <taxon>Discoba</taxon>
        <taxon>Euglenozoa</taxon>
        <taxon>Kinetoplastea</taxon>
        <taxon>Metakinetoplastina</taxon>
        <taxon>Trypanosomatida</taxon>
        <taxon>Trypanosomatidae</taxon>
        <taxon>Leishmaniinae</taxon>
        <taxon>Leptomonas</taxon>
    </lineage>
</organism>
<feature type="compositionally biased region" description="Polar residues" evidence="1">
    <location>
        <begin position="233"/>
        <end position="243"/>
    </location>
</feature>
<feature type="compositionally biased region" description="Polar residues" evidence="1">
    <location>
        <begin position="380"/>
        <end position="391"/>
    </location>
</feature>
<dbReference type="RefSeq" id="XP_015654100.1">
    <property type="nucleotide sequence ID" value="XM_015807151.1"/>
</dbReference>
<comment type="caution">
    <text evidence="2">The sequence shown here is derived from an EMBL/GenBank/DDBJ whole genome shotgun (WGS) entry which is preliminary data.</text>
</comment>
<feature type="region of interest" description="Disordered" evidence="1">
    <location>
        <begin position="1"/>
        <end position="185"/>
    </location>
</feature>
<evidence type="ECO:0000313" key="3">
    <source>
        <dbReference type="Proteomes" id="UP000037923"/>
    </source>
</evidence>
<feature type="compositionally biased region" description="Low complexity" evidence="1">
    <location>
        <begin position="54"/>
        <end position="99"/>
    </location>
</feature>
<feature type="compositionally biased region" description="Low complexity" evidence="1">
    <location>
        <begin position="481"/>
        <end position="500"/>
    </location>
</feature>
<feature type="compositionally biased region" description="Basic and acidic residues" evidence="1">
    <location>
        <begin position="1"/>
        <end position="10"/>
    </location>
</feature>
<reference evidence="2 3" key="1">
    <citation type="submission" date="2015-07" db="EMBL/GenBank/DDBJ databases">
        <title>High-quality genome of monoxenous trypanosomatid Leptomonas pyrrhocoris.</title>
        <authorList>
            <person name="Flegontov P."/>
            <person name="Butenko A."/>
            <person name="Firsov S."/>
            <person name="Vlcek C."/>
            <person name="Logacheva M.D."/>
            <person name="Field M."/>
            <person name="Filatov D."/>
            <person name="Flegontova O."/>
            <person name="Gerasimov E."/>
            <person name="Jackson A.P."/>
            <person name="Kelly S."/>
            <person name="Opperdoes F."/>
            <person name="O'Reilly A."/>
            <person name="Votypka J."/>
            <person name="Yurchenko V."/>
            <person name="Lukes J."/>
        </authorList>
    </citation>
    <scope>NUCLEOTIDE SEQUENCE [LARGE SCALE GENOMIC DNA]</scope>
    <source>
        <strain evidence="2">H10</strain>
    </source>
</reference>
<protein>
    <submittedName>
        <fullName evidence="2">Uncharacterized protein</fullName>
    </submittedName>
</protein>
<dbReference type="EMBL" id="LGTL01000023">
    <property type="protein sequence ID" value="KPA75660.1"/>
    <property type="molecule type" value="Genomic_DNA"/>
</dbReference>
<accession>A0A0M9FTC0</accession>
<dbReference type="GeneID" id="26908512"/>
<feature type="region of interest" description="Disordered" evidence="1">
    <location>
        <begin position="342"/>
        <end position="456"/>
    </location>
</feature>
<dbReference type="Proteomes" id="UP000037923">
    <property type="component" value="Unassembled WGS sequence"/>
</dbReference>
<evidence type="ECO:0000313" key="2">
    <source>
        <dbReference type="EMBL" id="KPA75660.1"/>
    </source>
</evidence>
<feature type="compositionally biased region" description="Low complexity" evidence="1">
    <location>
        <begin position="597"/>
        <end position="618"/>
    </location>
</feature>